<evidence type="ECO:0000313" key="8">
    <source>
        <dbReference type="EMBL" id="RTE66068.1"/>
    </source>
</evidence>
<accession>A0A430KRH2</accession>
<gene>
    <name evidence="8" type="ORF">EH243_08040</name>
</gene>
<dbReference type="InterPro" id="IPR036909">
    <property type="entry name" value="Cyt_c-like_dom_sf"/>
</dbReference>
<evidence type="ECO:0000256" key="2">
    <source>
        <dbReference type="ARBA" id="ARBA00022617"/>
    </source>
</evidence>
<dbReference type="InterPro" id="IPR009056">
    <property type="entry name" value="Cyt_c-like_dom"/>
</dbReference>
<evidence type="ECO:0000256" key="5">
    <source>
        <dbReference type="ARBA" id="ARBA00023004"/>
    </source>
</evidence>
<dbReference type="Pfam" id="PF00034">
    <property type="entry name" value="Cytochrom_C"/>
    <property type="match status" value="1"/>
</dbReference>
<dbReference type="PROSITE" id="PS51007">
    <property type="entry name" value="CYTC"/>
    <property type="match status" value="1"/>
</dbReference>
<evidence type="ECO:0000259" key="7">
    <source>
        <dbReference type="PROSITE" id="PS51007"/>
    </source>
</evidence>
<dbReference type="SUPFAM" id="SSF46626">
    <property type="entry name" value="Cytochrome c"/>
    <property type="match status" value="1"/>
</dbReference>
<feature type="domain" description="Cytochrome c" evidence="7">
    <location>
        <begin position="42"/>
        <end position="127"/>
    </location>
</feature>
<evidence type="ECO:0000256" key="6">
    <source>
        <dbReference type="PROSITE-ProRule" id="PRU00433"/>
    </source>
</evidence>
<keyword evidence="9" id="KW-1185">Reference proteome</keyword>
<dbReference type="PANTHER" id="PTHR37823:SF1">
    <property type="entry name" value="CYTOCHROME C-553-LIKE"/>
    <property type="match status" value="1"/>
</dbReference>
<evidence type="ECO:0000256" key="1">
    <source>
        <dbReference type="ARBA" id="ARBA00022448"/>
    </source>
</evidence>
<dbReference type="EMBL" id="RQXW01000006">
    <property type="protein sequence ID" value="RTE66068.1"/>
    <property type="molecule type" value="Genomic_DNA"/>
</dbReference>
<dbReference type="OrthoDB" id="9779283at2"/>
<dbReference type="Proteomes" id="UP000283087">
    <property type="component" value="Unassembled WGS sequence"/>
</dbReference>
<evidence type="ECO:0000256" key="4">
    <source>
        <dbReference type="ARBA" id="ARBA00022982"/>
    </source>
</evidence>
<dbReference type="AlphaFoldDB" id="A0A430KRH2"/>
<organism evidence="8 9">
    <name type="scientific">Amphritea opalescens</name>
    <dbReference type="NCBI Taxonomy" id="2490544"/>
    <lineage>
        <taxon>Bacteria</taxon>
        <taxon>Pseudomonadati</taxon>
        <taxon>Pseudomonadota</taxon>
        <taxon>Gammaproteobacteria</taxon>
        <taxon>Oceanospirillales</taxon>
        <taxon>Oceanospirillaceae</taxon>
        <taxon>Amphritea</taxon>
    </lineage>
</organism>
<name>A0A430KRH2_9GAMM</name>
<protein>
    <submittedName>
        <fullName evidence="8">Cytochrome c</fullName>
    </submittedName>
</protein>
<keyword evidence="5 6" id="KW-0408">Iron</keyword>
<keyword evidence="1" id="KW-0813">Transport</keyword>
<keyword evidence="3 6" id="KW-0479">Metal-binding</keyword>
<keyword evidence="4" id="KW-0249">Electron transport</keyword>
<dbReference type="GO" id="GO:0046872">
    <property type="term" value="F:metal ion binding"/>
    <property type="evidence" value="ECO:0007669"/>
    <property type="project" value="UniProtKB-KW"/>
</dbReference>
<comment type="caution">
    <text evidence="8">The sequence shown here is derived from an EMBL/GenBank/DDBJ whole genome shotgun (WGS) entry which is preliminary data.</text>
</comment>
<sequence length="139" mass="15307">MTMNKIKWALGIIVMGFVLNSQVTLAEHFNGHVDVKVGALSAAAEKGQITFNRTCAACHGNNGEGSLKGPPLIHSIYNPGHHSNQSFYSAVRNGVQQHHWPYGDMPAQKEIAFSEMAAIIQFVREVQQQNGIVLQEHKM</sequence>
<evidence type="ECO:0000256" key="3">
    <source>
        <dbReference type="ARBA" id="ARBA00022723"/>
    </source>
</evidence>
<dbReference type="InterPro" id="IPR051811">
    <property type="entry name" value="Cytochrome_c550/c551-like"/>
</dbReference>
<dbReference type="GO" id="GO:0009055">
    <property type="term" value="F:electron transfer activity"/>
    <property type="evidence" value="ECO:0007669"/>
    <property type="project" value="InterPro"/>
</dbReference>
<evidence type="ECO:0000313" key="9">
    <source>
        <dbReference type="Proteomes" id="UP000283087"/>
    </source>
</evidence>
<reference evidence="8 9" key="1">
    <citation type="submission" date="2018-11" db="EMBL/GenBank/DDBJ databases">
        <title>The draft genome sequence of Amphritea opalescens ANRC-JH13T.</title>
        <authorList>
            <person name="Fang Z."/>
            <person name="Zhang Y."/>
            <person name="Han X."/>
        </authorList>
    </citation>
    <scope>NUCLEOTIDE SEQUENCE [LARGE SCALE GENOMIC DNA]</scope>
    <source>
        <strain evidence="8 9">ANRC-JH13</strain>
    </source>
</reference>
<proteinExistence type="predicted"/>
<dbReference type="PANTHER" id="PTHR37823">
    <property type="entry name" value="CYTOCHROME C-553-LIKE"/>
    <property type="match status" value="1"/>
</dbReference>
<dbReference type="GO" id="GO:0020037">
    <property type="term" value="F:heme binding"/>
    <property type="evidence" value="ECO:0007669"/>
    <property type="project" value="InterPro"/>
</dbReference>
<keyword evidence="2 6" id="KW-0349">Heme</keyword>
<dbReference type="Gene3D" id="1.10.760.10">
    <property type="entry name" value="Cytochrome c-like domain"/>
    <property type="match status" value="1"/>
</dbReference>